<dbReference type="InterPro" id="IPR006297">
    <property type="entry name" value="EF-4"/>
</dbReference>
<name>A0A1F4W6Z5_UNCKA</name>
<dbReference type="InterPro" id="IPR013842">
    <property type="entry name" value="LepA_CTD"/>
</dbReference>
<evidence type="ECO:0000256" key="4">
    <source>
        <dbReference type="ARBA" id="ARBA00022917"/>
    </source>
</evidence>
<dbReference type="GO" id="GO:0045727">
    <property type="term" value="P:positive regulation of translation"/>
    <property type="evidence" value="ECO:0007669"/>
    <property type="project" value="TreeGrafter"/>
</dbReference>
<feature type="domain" description="GTP-binding protein LepA C-terminal" evidence="11">
    <location>
        <begin position="16"/>
        <end position="117"/>
    </location>
</feature>
<dbReference type="GO" id="GO:0005525">
    <property type="term" value="F:GTP binding"/>
    <property type="evidence" value="ECO:0007669"/>
    <property type="project" value="UniProtKB-KW"/>
</dbReference>
<dbReference type="Pfam" id="PF06421">
    <property type="entry name" value="LepA_C"/>
    <property type="match status" value="1"/>
</dbReference>
<organism evidence="12 13">
    <name type="scientific">candidate division WWE3 bacterium RIFCSPLOWO2_02_FULL_53_10</name>
    <dbReference type="NCBI Taxonomy" id="1802629"/>
    <lineage>
        <taxon>Bacteria</taxon>
        <taxon>Katanobacteria</taxon>
    </lineage>
</organism>
<accession>A0A1F4W6Z5</accession>
<evidence type="ECO:0000313" key="13">
    <source>
        <dbReference type="Proteomes" id="UP000176492"/>
    </source>
</evidence>
<keyword evidence="5" id="KW-0342">GTP-binding</keyword>
<dbReference type="GO" id="GO:0016787">
    <property type="term" value="F:hydrolase activity"/>
    <property type="evidence" value="ECO:0007669"/>
    <property type="project" value="UniProtKB-KW"/>
</dbReference>
<reference evidence="12 13" key="1">
    <citation type="journal article" date="2016" name="Nat. Commun.">
        <title>Thousands of microbial genomes shed light on interconnected biogeochemical processes in an aquifer system.</title>
        <authorList>
            <person name="Anantharaman K."/>
            <person name="Brown C.T."/>
            <person name="Hug L.A."/>
            <person name="Sharon I."/>
            <person name="Castelle C.J."/>
            <person name="Probst A.J."/>
            <person name="Thomas B.C."/>
            <person name="Singh A."/>
            <person name="Wilkins M.J."/>
            <person name="Karaoz U."/>
            <person name="Brodie E.L."/>
            <person name="Williams K.H."/>
            <person name="Hubbard S.S."/>
            <person name="Banfield J.F."/>
        </authorList>
    </citation>
    <scope>NUCLEOTIDE SEQUENCE [LARGE SCALE GENOMIC DNA]</scope>
</reference>
<dbReference type="EMBL" id="MEVM01000158">
    <property type="protein sequence ID" value="OGC65090.1"/>
    <property type="molecule type" value="Genomic_DNA"/>
</dbReference>
<keyword evidence="6" id="KW-0472">Membrane</keyword>
<comment type="caution">
    <text evidence="12">The sequence shown here is derived from an EMBL/GenBank/DDBJ whole genome shotgun (WGS) entry which is preliminary data.</text>
</comment>
<evidence type="ECO:0000256" key="10">
    <source>
        <dbReference type="ARBA" id="ARBA00066744"/>
    </source>
</evidence>
<protein>
    <recommendedName>
        <fullName evidence="10">elongation factor 4</fullName>
        <ecNumber evidence="10">3.6.5.n1</ecNumber>
    </recommendedName>
</protein>
<evidence type="ECO:0000256" key="8">
    <source>
        <dbReference type="ARBA" id="ARBA00057626"/>
    </source>
</evidence>
<dbReference type="FunFam" id="3.30.70.2570:FF:000001">
    <property type="entry name" value="Translation factor GUF1, mitochondrial"/>
    <property type="match status" value="1"/>
</dbReference>
<dbReference type="Proteomes" id="UP000176492">
    <property type="component" value="Unassembled WGS sequence"/>
</dbReference>
<evidence type="ECO:0000256" key="2">
    <source>
        <dbReference type="ARBA" id="ARBA00022741"/>
    </source>
</evidence>
<keyword evidence="4" id="KW-0648">Protein biosynthesis</keyword>
<comment type="function">
    <text evidence="8">Required for accurate and efficient protein synthesis under certain stress conditions. May act as a fidelity factor of the translation reaction, by catalyzing a one-codon backward translocation of tRNAs on improperly translocated ribosomes. Back-translocation proceeds from a post-translocation (POST) complex to a pre-translocation (PRE) complex, thus giving elongation factor G a second chance to translocate the tRNAs correctly. Binds to ribosomes in a GTP-dependent manner.</text>
</comment>
<dbReference type="GO" id="GO:0043022">
    <property type="term" value="F:ribosome binding"/>
    <property type="evidence" value="ECO:0007669"/>
    <property type="project" value="TreeGrafter"/>
</dbReference>
<evidence type="ECO:0000256" key="7">
    <source>
        <dbReference type="ARBA" id="ARBA00050293"/>
    </source>
</evidence>
<sequence length="118" mass="13422">MDYRSAPLVELDILVHEDLVEGLTEIVLRDEAERMGREKLKKLKEILPRQLFAYAIQARSAGKILAREDISAVRKDVLAKLSGGHVERKMKKLQEQKKGKKKLAKFGRVEMPPAAFLV</sequence>
<evidence type="ECO:0000259" key="11">
    <source>
        <dbReference type="Pfam" id="PF06421"/>
    </source>
</evidence>
<evidence type="ECO:0000256" key="1">
    <source>
        <dbReference type="ARBA" id="ARBA00022475"/>
    </source>
</evidence>
<proteinExistence type="inferred from homology"/>
<keyword evidence="3" id="KW-0378">Hydrolase</keyword>
<evidence type="ECO:0000313" key="12">
    <source>
        <dbReference type="EMBL" id="OGC65090.1"/>
    </source>
</evidence>
<dbReference type="InterPro" id="IPR038363">
    <property type="entry name" value="LepA_C_sf"/>
</dbReference>
<evidence type="ECO:0000256" key="9">
    <source>
        <dbReference type="ARBA" id="ARBA00061052"/>
    </source>
</evidence>
<dbReference type="PANTHER" id="PTHR43512:SF4">
    <property type="entry name" value="TRANSLATION FACTOR GUF1 HOMOLOG, CHLOROPLASTIC"/>
    <property type="match status" value="1"/>
</dbReference>
<comment type="catalytic activity">
    <reaction evidence="7">
        <text>GTP + H2O = GDP + phosphate + H(+)</text>
        <dbReference type="Rhea" id="RHEA:19669"/>
        <dbReference type="ChEBI" id="CHEBI:15377"/>
        <dbReference type="ChEBI" id="CHEBI:15378"/>
        <dbReference type="ChEBI" id="CHEBI:37565"/>
        <dbReference type="ChEBI" id="CHEBI:43474"/>
        <dbReference type="ChEBI" id="CHEBI:58189"/>
        <dbReference type="EC" id="3.6.5.n1"/>
    </reaction>
</comment>
<dbReference type="Gene3D" id="3.30.70.2570">
    <property type="entry name" value="Elongation factor 4, C-terminal domain"/>
    <property type="match status" value="1"/>
</dbReference>
<evidence type="ECO:0000256" key="6">
    <source>
        <dbReference type="ARBA" id="ARBA00023136"/>
    </source>
</evidence>
<dbReference type="EC" id="3.6.5.n1" evidence="10"/>
<keyword evidence="1" id="KW-1003">Cell membrane</keyword>
<comment type="similarity">
    <text evidence="9">Belongs to the GTP-binding elongation factor family. LepA subfamily.</text>
</comment>
<evidence type="ECO:0000256" key="5">
    <source>
        <dbReference type="ARBA" id="ARBA00023134"/>
    </source>
</evidence>
<dbReference type="GO" id="GO:0006412">
    <property type="term" value="P:translation"/>
    <property type="evidence" value="ECO:0007669"/>
    <property type="project" value="UniProtKB-KW"/>
</dbReference>
<keyword evidence="2" id="KW-0547">Nucleotide-binding</keyword>
<gene>
    <name evidence="12" type="ORF">A3J33_01160</name>
</gene>
<dbReference type="PANTHER" id="PTHR43512">
    <property type="entry name" value="TRANSLATION FACTOR GUF1-RELATED"/>
    <property type="match status" value="1"/>
</dbReference>
<dbReference type="AlphaFoldDB" id="A0A1F4W6Z5"/>
<evidence type="ECO:0000256" key="3">
    <source>
        <dbReference type="ARBA" id="ARBA00022801"/>
    </source>
</evidence>